<feature type="transmembrane region" description="Helical" evidence="1">
    <location>
        <begin position="7"/>
        <end position="31"/>
    </location>
</feature>
<reference evidence="3 4" key="1">
    <citation type="submission" date="2014-07" db="EMBL/GenBank/DDBJ databases">
        <title>Complete Genome Sequence of Dyella japonica Strain A8 Isolated from Malaysian Tropical Soil.</title>
        <authorList>
            <person name="Hui R.K.H."/>
            <person name="Chen J.-W."/>
            <person name="Chan K.-G."/>
            <person name="Leung F.C.C."/>
        </authorList>
    </citation>
    <scope>NUCLEOTIDE SEQUENCE [LARGE SCALE GENOMIC DNA]</scope>
    <source>
        <strain evidence="3 4">A8</strain>
    </source>
</reference>
<dbReference type="NCBIfam" id="TIGR02523">
    <property type="entry name" value="type_IV_pilV"/>
    <property type="match status" value="1"/>
</dbReference>
<evidence type="ECO:0000259" key="2">
    <source>
        <dbReference type="Pfam" id="PF22150"/>
    </source>
</evidence>
<sequence>MKHQRGVLLIEVMVSMFIAAIALLGAIALSLNSSRNQMESYQRVQALTLVQDMVSRINANRQVAACYSNGATGTATNATLPTCSTTLVAGSSTQQQSTANADLAAWKSELQGAGETSGTTKAGVMIGAIGCINQTDSVNNVYSVTVAWQGLSSTVTNNYVTCGSGNYGSDDKRRAVSVLVQIGNLSS</sequence>
<accession>A0A075K4W5</accession>
<dbReference type="Pfam" id="PF07963">
    <property type="entry name" value="N_methyl"/>
    <property type="match status" value="1"/>
</dbReference>
<dbReference type="InterPro" id="IPR054402">
    <property type="entry name" value="Tt1218-like_dom"/>
</dbReference>
<gene>
    <name evidence="3" type="ORF">HY57_08030</name>
</gene>
<dbReference type="Proteomes" id="UP000027987">
    <property type="component" value="Chromosome"/>
</dbReference>
<dbReference type="AlphaFoldDB" id="A0A075K4W5"/>
<feature type="domain" description="Type IV pilin Tt1218-like" evidence="2">
    <location>
        <begin position="28"/>
        <end position="90"/>
    </location>
</feature>
<protein>
    <submittedName>
        <fullName evidence="3">Pilus assembly protein</fullName>
    </submittedName>
</protein>
<evidence type="ECO:0000256" key="1">
    <source>
        <dbReference type="SAM" id="Phobius"/>
    </source>
</evidence>
<dbReference type="KEGG" id="dja:HY57_08030"/>
<keyword evidence="4" id="KW-1185">Reference proteome</keyword>
<keyword evidence="1" id="KW-0472">Membrane</keyword>
<dbReference type="InterPro" id="IPR013362">
    <property type="entry name" value="Pilus_4_PilV"/>
</dbReference>
<dbReference type="OrthoDB" id="8929815at2"/>
<dbReference type="STRING" id="1217721.HY57_08030"/>
<dbReference type="InterPro" id="IPR012902">
    <property type="entry name" value="N_methyl_site"/>
</dbReference>
<dbReference type="Pfam" id="PF22150">
    <property type="entry name" value="Tt1218-like"/>
    <property type="match status" value="1"/>
</dbReference>
<organism evidence="3 4">
    <name type="scientific">Dyella japonica A8</name>
    <dbReference type="NCBI Taxonomy" id="1217721"/>
    <lineage>
        <taxon>Bacteria</taxon>
        <taxon>Pseudomonadati</taxon>
        <taxon>Pseudomonadota</taxon>
        <taxon>Gammaproteobacteria</taxon>
        <taxon>Lysobacterales</taxon>
        <taxon>Rhodanobacteraceae</taxon>
        <taxon>Dyella</taxon>
    </lineage>
</organism>
<dbReference type="HOGENOM" id="CLU_103234_0_0_6"/>
<name>A0A075K4W5_9GAMM</name>
<keyword evidence="1" id="KW-1133">Transmembrane helix</keyword>
<dbReference type="EMBL" id="CP008884">
    <property type="protein sequence ID" value="AIF47228.1"/>
    <property type="molecule type" value="Genomic_DNA"/>
</dbReference>
<evidence type="ECO:0000313" key="3">
    <source>
        <dbReference type="EMBL" id="AIF47228.1"/>
    </source>
</evidence>
<evidence type="ECO:0000313" key="4">
    <source>
        <dbReference type="Proteomes" id="UP000027987"/>
    </source>
</evidence>
<dbReference type="PATRIC" id="fig|1217721.7.peg.1666"/>
<dbReference type="RefSeq" id="WP_019464740.1">
    <property type="nucleotide sequence ID" value="NZ_ALOY01000137.1"/>
</dbReference>
<proteinExistence type="predicted"/>
<keyword evidence="1" id="KW-0812">Transmembrane</keyword>